<dbReference type="EMBL" id="LGCM01000035">
    <property type="protein sequence ID" value="KPL81831.1"/>
    <property type="molecule type" value="Genomic_DNA"/>
</dbReference>
<dbReference type="STRING" id="229921.ADN01_09620"/>
<evidence type="ECO:0000256" key="3">
    <source>
        <dbReference type="ARBA" id="ARBA00022723"/>
    </source>
</evidence>
<evidence type="ECO:0000256" key="5">
    <source>
        <dbReference type="ARBA" id="ARBA00022842"/>
    </source>
</evidence>
<keyword evidence="9" id="KW-1185">Reference proteome</keyword>
<keyword evidence="3" id="KW-0479">Metal-binding</keyword>
<comment type="cofactor">
    <cofactor evidence="1">
        <name>Mg(2+)</name>
        <dbReference type="ChEBI" id="CHEBI:18420"/>
    </cofactor>
</comment>
<dbReference type="InterPro" id="IPR020084">
    <property type="entry name" value="NUDIX_hydrolase_CS"/>
</dbReference>
<reference evidence="8 9" key="2">
    <citation type="submission" date="2015-07" db="EMBL/GenBank/DDBJ databases">
        <title>Genome sequence of Levilinea saccharolytica DSM 16555.</title>
        <authorList>
            <person name="Hemp J."/>
            <person name="Ward L.M."/>
            <person name="Pace L.A."/>
            <person name="Fischer W.W."/>
        </authorList>
    </citation>
    <scope>NUCLEOTIDE SEQUENCE [LARGE SCALE GENOMIC DNA]</scope>
    <source>
        <strain evidence="8 9">KIBI-1</strain>
    </source>
</reference>
<evidence type="ECO:0000259" key="6">
    <source>
        <dbReference type="PROSITE" id="PS51462"/>
    </source>
</evidence>
<dbReference type="PANTHER" id="PTHR43758:SF2">
    <property type="entry name" value="OXIDIZED PURINE NUCLEOSIDE TRIPHOSPHATE HYDROLASE"/>
    <property type="match status" value="1"/>
</dbReference>
<evidence type="ECO:0000313" key="9">
    <source>
        <dbReference type="Proteomes" id="UP000050501"/>
    </source>
</evidence>
<reference evidence="7" key="1">
    <citation type="journal article" date="2015" name="Genome Announc.">
        <title>Draft Genome Sequences of Anaerolinea thermolimosa IMO-1, Bellilinea caldifistulae GOMI-1, Leptolinea tardivitalis YMTK-2, Levilinea saccharolytica KIBI-1, Longilinea arvoryzae KOME-1, Previously Described as Members of the Class Anaerolineae (Chloroflexi).</title>
        <authorList>
            <person name="Matsuura N."/>
            <person name="Tourlousse M.D."/>
            <person name="Ohashi A."/>
            <person name="Hugenholtz P."/>
            <person name="Sekiguchi Y."/>
        </authorList>
    </citation>
    <scope>NUCLEOTIDE SEQUENCE</scope>
    <source>
        <strain evidence="7">KIBI-1</strain>
    </source>
</reference>
<dbReference type="EMBL" id="DF967975">
    <property type="protein sequence ID" value="GAP19419.1"/>
    <property type="molecule type" value="Genomic_DNA"/>
</dbReference>
<dbReference type="Pfam" id="PF00293">
    <property type="entry name" value="NUDIX"/>
    <property type="match status" value="1"/>
</dbReference>
<dbReference type="SUPFAM" id="SSF55811">
    <property type="entry name" value="Nudix"/>
    <property type="match status" value="1"/>
</dbReference>
<proteinExistence type="inferred from homology"/>
<name>A0A0M8JQ85_9CHLR</name>
<evidence type="ECO:0000256" key="4">
    <source>
        <dbReference type="ARBA" id="ARBA00022801"/>
    </source>
</evidence>
<evidence type="ECO:0000256" key="1">
    <source>
        <dbReference type="ARBA" id="ARBA00001946"/>
    </source>
</evidence>
<dbReference type="PANTHER" id="PTHR43758">
    <property type="entry name" value="7,8-DIHYDRO-8-OXOGUANINE TRIPHOSPHATASE"/>
    <property type="match status" value="1"/>
</dbReference>
<dbReference type="PROSITE" id="PS00893">
    <property type="entry name" value="NUDIX_BOX"/>
    <property type="match status" value="1"/>
</dbReference>
<evidence type="ECO:0000313" key="8">
    <source>
        <dbReference type="EMBL" id="KPL81831.1"/>
    </source>
</evidence>
<dbReference type="Gene3D" id="3.90.79.10">
    <property type="entry name" value="Nucleoside Triphosphate Pyrophosphohydrolase"/>
    <property type="match status" value="1"/>
</dbReference>
<keyword evidence="5" id="KW-0460">Magnesium</keyword>
<dbReference type="GO" id="GO:0005737">
    <property type="term" value="C:cytoplasm"/>
    <property type="evidence" value="ECO:0007669"/>
    <property type="project" value="TreeGrafter"/>
</dbReference>
<dbReference type="Proteomes" id="UP000050501">
    <property type="component" value="Unassembled WGS sequence"/>
</dbReference>
<dbReference type="RefSeq" id="WP_062419700.1">
    <property type="nucleotide sequence ID" value="NZ_BBXZ01000176.1"/>
</dbReference>
<organism evidence="7">
    <name type="scientific">Levilinea saccharolytica</name>
    <dbReference type="NCBI Taxonomy" id="229921"/>
    <lineage>
        <taxon>Bacteria</taxon>
        <taxon>Bacillati</taxon>
        <taxon>Chloroflexota</taxon>
        <taxon>Anaerolineae</taxon>
        <taxon>Anaerolineales</taxon>
        <taxon>Anaerolineaceae</taxon>
        <taxon>Levilinea</taxon>
    </lineage>
</organism>
<sequence>MSPTLARFVLCFLQRDRHVLMLLRSNPPNRGLWNGIGGHIEPGETPRAACLREVQEEAGYQLGTVRFAGVLTWSGFEISDGGLYLFTAQAPDGPFRACSEGRLAWVPRRWVWTAPAVVSNLHHVAPAVLGGARPREYYFAYRGDQIVDRAVRSLPEWASPDRPW</sequence>
<dbReference type="InterPro" id="IPR000086">
    <property type="entry name" value="NUDIX_hydrolase_dom"/>
</dbReference>
<evidence type="ECO:0000256" key="2">
    <source>
        <dbReference type="ARBA" id="ARBA00005582"/>
    </source>
</evidence>
<comment type="similarity">
    <text evidence="2">Belongs to the Nudix hydrolase family.</text>
</comment>
<dbReference type="CDD" id="cd18886">
    <property type="entry name" value="NUDIX_MutT_Nudt1"/>
    <property type="match status" value="1"/>
</dbReference>
<protein>
    <submittedName>
        <fullName evidence="7">ADP-ribose pyrophosphatase</fullName>
    </submittedName>
</protein>
<accession>A0A0M8JQ85</accession>
<dbReference type="PROSITE" id="PS51462">
    <property type="entry name" value="NUDIX"/>
    <property type="match status" value="1"/>
</dbReference>
<evidence type="ECO:0000313" key="7">
    <source>
        <dbReference type="EMBL" id="GAP19419.1"/>
    </source>
</evidence>
<dbReference type="AlphaFoldDB" id="A0A0M8JQ85"/>
<keyword evidence="4" id="KW-0378">Hydrolase</keyword>
<dbReference type="GO" id="GO:0016818">
    <property type="term" value="F:hydrolase activity, acting on acid anhydrides, in phosphorus-containing anhydrides"/>
    <property type="evidence" value="ECO:0007669"/>
    <property type="project" value="TreeGrafter"/>
</dbReference>
<feature type="domain" description="Nudix hydrolase" evidence="6">
    <location>
        <begin position="4"/>
        <end position="130"/>
    </location>
</feature>
<dbReference type="GO" id="GO:0046872">
    <property type="term" value="F:metal ion binding"/>
    <property type="evidence" value="ECO:0007669"/>
    <property type="project" value="UniProtKB-KW"/>
</dbReference>
<dbReference type="OrthoDB" id="9800186at2"/>
<dbReference type="InterPro" id="IPR015797">
    <property type="entry name" value="NUDIX_hydrolase-like_dom_sf"/>
</dbReference>
<gene>
    <name evidence="8" type="ORF">ADN01_09620</name>
    <name evidence="7" type="ORF">LSAC_03321</name>
</gene>